<gene>
    <name evidence="2" type="ORF">IAD06_09760</name>
</gene>
<name>A0A9D1KE41_9BACT</name>
<reference evidence="2" key="1">
    <citation type="submission" date="2020-10" db="EMBL/GenBank/DDBJ databases">
        <authorList>
            <person name="Gilroy R."/>
        </authorList>
    </citation>
    <scope>NUCLEOTIDE SEQUENCE</scope>
    <source>
        <strain evidence="2">21143</strain>
    </source>
</reference>
<dbReference type="Proteomes" id="UP000886722">
    <property type="component" value="Unassembled WGS sequence"/>
</dbReference>
<organism evidence="2 3">
    <name type="scientific">Candidatus Caccoplasma intestinavium</name>
    <dbReference type="NCBI Taxonomy" id="2840716"/>
    <lineage>
        <taxon>Bacteria</taxon>
        <taxon>Pseudomonadati</taxon>
        <taxon>Bacteroidota</taxon>
        <taxon>Bacteroidia</taxon>
        <taxon>Bacteroidales</taxon>
        <taxon>Bacteroidaceae</taxon>
        <taxon>Bacteroidaceae incertae sedis</taxon>
        <taxon>Candidatus Caccoplasma</taxon>
    </lineage>
</organism>
<comment type="caution">
    <text evidence="2">The sequence shown here is derived from an EMBL/GenBank/DDBJ whole genome shotgun (WGS) entry which is preliminary data.</text>
</comment>
<evidence type="ECO:0000313" key="2">
    <source>
        <dbReference type="EMBL" id="HIT40300.1"/>
    </source>
</evidence>
<proteinExistence type="predicted"/>
<evidence type="ECO:0000256" key="1">
    <source>
        <dbReference type="SAM" id="MobiDB-lite"/>
    </source>
</evidence>
<protein>
    <submittedName>
        <fullName evidence="2">Uncharacterized protein</fullName>
    </submittedName>
</protein>
<reference evidence="2" key="2">
    <citation type="journal article" date="2021" name="PeerJ">
        <title>Extensive microbial diversity within the chicken gut microbiome revealed by metagenomics and culture.</title>
        <authorList>
            <person name="Gilroy R."/>
            <person name="Ravi A."/>
            <person name="Getino M."/>
            <person name="Pursley I."/>
            <person name="Horton D.L."/>
            <person name="Alikhan N.F."/>
            <person name="Baker D."/>
            <person name="Gharbi K."/>
            <person name="Hall N."/>
            <person name="Watson M."/>
            <person name="Adriaenssens E.M."/>
            <person name="Foster-Nyarko E."/>
            <person name="Jarju S."/>
            <person name="Secka A."/>
            <person name="Antonio M."/>
            <person name="Oren A."/>
            <person name="Chaudhuri R.R."/>
            <person name="La Ragione R."/>
            <person name="Hildebrand F."/>
            <person name="Pallen M.J."/>
        </authorList>
    </citation>
    <scope>NUCLEOTIDE SEQUENCE</scope>
    <source>
        <strain evidence="2">21143</strain>
    </source>
</reference>
<sequence length="92" mass="10920">MNIDERQRLWFFSRGERIAVIVLLIAIAATLLARRYIQKSPDIEICDTTWLEEEIPVFEEQLSRPQKTREKSKTYTPRQQKLQPIEQEGTTE</sequence>
<feature type="compositionally biased region" description="Polar residues" evidence="1">
    <location>
        <begin position="74"/>
        <end position="92"/>
    </location>
</feature>
<dbReference type="EMBL" id="DVKT01000071">
    <property type="protein sequence ID" value="HIT40300.1"/>
    <property type="molecule type" value="Genomic_DNA"/>
</dbReference>
<accession>A0A9D1KE41</accession>
<evidence type="ECO:0000313" key="3">
    <source>
        <dbReference type="Proteomes" id="UP000886722"/>
    </source>
</evidence>
<feature type="region of interest" description="Disordered" evidence="1">
    <location>
        <begin position="61"/>
        <end position="92"/>
    </location>
</feature>
<dbReference type="AlphaFoldDB" id="A0A9D1KE41"/>